<reference evidence="2" key="1">
    <citation type="journal article" date="2014" name="Front. Microbiol.">
        <title>High frequency of phylogenetically diverse reductive dehalogenase-homologous genes in deep subseafloor sedimentary metagenomes.</title>
        <authorList>
            <person name="Kawai M."/>
            <person name="Futagami T."/>
            <person name="Toyoda A."/>
            <person name="Takaki Y."/>
            <person name="Nishi S."/>
            <person name="Hori S."/>
            <person name="Arai W."/>
            <person name="Tsubouchi T."/>
            <person name="Morono Y."/>
            <person name="Uchiyama I."/>
            <person name="Ito T."/>
            <person name="Fujiyama A."/>
            <person name="Inagaki F."/>
            <person name="Takami H."/>
        </authorList>
    </citation>
    <scope>NUCLEOTIDE SEQUENCE</scope>
    <source>
        <strain evidence="2">Expedition CK06-06</strain>
    </source>
</reference>
<dbReference type="AlphaFoldDB" id="X1VB12"/>
<feature type="transmembrane region" description="Helical" evidence="1">
    <location>
        <begin position="15"/>
        <end position="36"/>
    </location>
</feature>
<keyword evidence="1" id="KW-0472">Membrane</keyword>
<keyword evidence="1" id="KW-1133">Transmembrane helix</keyword>
<dbReference type="EMBL" id="BARW01032699">
    <property type="protein sequence ID" value="GAJ03030.1"/>
    <property type="molecule type" value="Genomic_DNA"/>
</dbReference>
<feature type="non-terminal residue" evidence="2">
    <location>
        <position position="89"/>
    </location>
</feature>
<evidence type="ECO:0000256" key="1">
    <source>
        <dbReference type="SAM" id="Phobius"/>
    </source>
</evidence>
<proteinExistence type="predicted"/>
<name>X1VB12_9ZZZZ</name>
<protein>
    <submittedName>
        <fullName evidence="2">Uncharacterized protein</fullName>
    </submittedName>
</protein>
<organism evidence="2">
    <name type="scientific">marine sediment metagenome</name>
    <dbReference type="NCBI Taxonomy" id="412755"/>
    <lineage>
        <taxon>unclassified sequences</taxon>
        <taxon>metagenomes</taxon>
        <taxon>ecological metagenomes</taxon>
    </lineage>
</organism>
<evidence type="ECO:0000313" key="2">
    <source>
        <dbReference type="EMBL" id="GAJ03030.1"/>
    </source>
</evidence>
<gene>
    <name evidence="2" type="ORF">S12H4_51693</name>
</gene>
<feature type="transmembrane region" description="Helical" evidence="1">
    <location>
        <begin position="56"/>
        <end position="78"/>
    </location>
</feature>
<comment type="caution">
    <text evidence="2">The sequence shown here is derived from an EMBL/GenBank/DDBJ whole genome shotgun (WGS) entry which is preliminary data.</text>
</comment>
<sequence>MLSIVSEATQDTTVIASYIAGGFELIFYFVSIPLVYSAGKKIRKETKNAGNPGLRLVSWIMYGVAIPHALLFFNWGLIASGNNRIPNGQ</sequence>
<accession>X1VB12</accession>
<keyword evidence="1" id="KW-0812">Transmembrane</keyword>